<comment type="caution">
    <text evidence="15">The sequence shown here is derived from an EMBL/GenBank/DDBJ whole genome shotgun (WGS) entry which is preliminary data.</text>
</comment>
<feature type="compositionally biased region" description="Acidic residues" evidence="12">
    <location>
        <begin position="2404"/>
        <end position="2450"/>
    </location>
</feature>
<evidence type="ECO:0000256" key="7">
    <source>
        <dbReference type="ARBA" id="ARBA00022786"/>
    </source>
</evidence>
<feature type="region of interest" description="Disordered" evidence="12">
    <location>
        <begin position="2396"/>
        <end position="2452"/>
    </location>
</feature>
<feature type="compositionally biased region" description="Basic and acidic residues" evidence="12">
    <location>
        <begin position="2862"/>
        <end position="2915"/>
    </location>
</feature>
<feature type="region of interest" description="Disordered" evidence="12">
    <location>
        <begin position="1994"/>
        <end position="2055"/>
    </location>
</feature>
<evidence type="ECO:0000259" key="14">
    <source>
        <dbReference type="PROSITE" id="PS50237"/>
    </source>
</evidence>
<evidence type="ECO:0000313" key="16">
    <source>
        <dbReference type="Proteomes" id="UP000326924"/>
    </source>
</evidence>
<sequence>MKIKKSATAKHEATLSPFIREFVATATSIPIPELVPYLSTFPRQWPFPRGDLYHWIPLLNRFDTILEEQVIKYKFKDGPQTIPWELKDKDLVIGILDFTRLLVENCGNRSLYASSSEQHVGELLNSTDVDILLSALGLGWRLAQRYHTSRTRGGSSATQATLLASHYSINLNKVVTLASPFLKSISVSSTSTRGGSSKTVLPVYATDLGRIARGENPVDSTSPGSVKGKDKAEESKEGSWEEWGGAWISYYVNPKTQAAPASGHFAPKEIPTTPTPHRRSSLQHPHPHHHHHHHGPHTSGSASRNRVSDDLAAEVPELVTGGLQTLEVPLSRIKESPNLEEIVKSTLPDLPTDSHYDFLHRLRVAAALSGDIETRRKILAVRILALTNLAYVYNEQQFAMKILILDQDEPRRLQLAYQLAELVQGGDRPGKGGEVPRWLQALALGGLEALARHKSKTADVCAALSVNVNHGVLLYLMRKAVVELSVEGDETDSEADEWREALFSLVCYLPTTSHTGSLLVSAGLIPVLVDLVNLRAKKAFRLIPKALSLLDQLLYTVQTAFQTFANAKGLEAVVDLASYETQKGLEEVEQGKGIPDMYRTEQTDYKISHQRQQTLKMVTKFMQHMMAQSGAGVDRLLRNLVDNPKLLEAIRVVIGQGPIWGSHIWSTVVGMISAFIHNEPTSYAVIHEAHITHTFLEAITGRKGLAEDEVRRKDQEEAKKQREQEEVRRRRELEELEERGAASITTGPSSEQSTVVVPPEVRTADAATATEESWEEPAAPSEFLSGASHIMPSQDAIGSIPTALGAICLNPLGLDLIQHSGALDAFFEIFESPAHIKILIDGELDNLLGTQFDELVRHHPNLRESIMKSTLRMLDRVLEIGKKYAVEYGMGAKVWLDDGKGGLVVSGGRKALVGSTAEEPESKPAGLSREAKGNDDGDVEMSDADTVTIAIGETHPDGAPVGEVVTVSEICTLADLPHEEAGVDPKIPPITDYIDVAARYLEGFITNNTQTRELLQRGGLDKLLAFYSLPSLPYDFAASQASHTICRAMHLFCESNLVDTLKTLFTIAQTAVDKLQPFLDHNRKEPFFAALTNPSSKAAALVSTRLHGGAPSDDEQAMAVEIDDSVADAERQGVENIKANGTTLIKNLVTVHALSFLFQDLYHQSMFNARQSVQVFLQTAQDSGKEDLILKLGALQRQCVWEELQLQKAIPSDWDEVTKSKDSAMGAAAAIEEGASGSGDKAEASQSPEQKKEAQKAVIEKDGNTSWFRNVKTCVINRRHNDSYHKYLAFKLVDSIGSSMYKHLTWERIDKYGYWIVMLTATMSLLLEGASPDYFNTPKNTPPDRQPFVITTTLVTFKQMGGLEVIKKILRTFWAELQHLPASEDTEVPSNDDQQRMAHAYGGIRIILSLFSYLVSDRSVQHASQSEALHNRLFSEYSRPDYFNTNQLLVELRAAILPVVHEMWESSTMEKKASSAIVKSVIEILGIILKGDHENAAFTRKELEKRPGLNNTLSWRAMMPRDELVRQLTEMGFGREAALNALLRCSDNVDNAANWLSSHGDGDQSVPPPRLPHGPMDEDEDDDEDDDDGTDVDVDLVSGQPVPAQVSQSTGEAASDSSMAPPPPPLVSSGPEDDATMTIEDSGTPPSAITPAAATSSVREKGKAKETEPEKAVEKVVTIEDLEELRAKVRESLVGRSLDVLQVQGEITFELAELIRSAFDGLPSDTRKDVVATMVQSLLSLQMEEDFRPQAKTIASIAHLLGLLLQNQRFYEAAVEDLNEQLGVLAGFIKIYPGERAPWIANILLVVEKLLSENAQPQKIKFTPGQSENEPPVVENDGIKVSEEDQYSIFDAIVSIIPDIDKEDGVLALAVTRVLVLLTRRNDLAAKMVQNEHLRKLFHMYRRQAGNNVDRLQPAILLLLRHIVEDDDTLRAVMKAEIRAQFSARPSRQMDTNTFAKNCAHLILRNPDIFVECTAELCKLNRYDSHLRNQGLALKEAEKPKSEEPAAGKTDQEPKESQGESSGVPSKKPEEKVEEGKDASEAEKPKTSLEIRPPGVEKPDGVIHFLLMELFAIKDVKDFTPPPKVEAPKAEPTVTEGGDVQMAEAAAETDVATETDVAKQSTQAAKTDKPEFKAENYPYFFYRCFILMTLMELLCCYNRCKVEFINFNRKADPREPITPSKPRSAIFNYLLHDLISQQSLTGPATDDIEQKTKDKLSQWAIHVFVSLCTQSGEVAVTEDEPDLLFVRKFFFETALKAFKDACASTEPLDIKYARMASLGDLFYKVLSVRPPCVSAAVSSTEKPEQGLAKIMLEKNYIAALTNALADVDLNYPNSRKVIKSMLKPLKLLSKTAVDLSETSGLSTPGATDEDDISVASSISSIDDMREETPDLYRNSTLGLFEGGEMGDDETSSYDEEEDDEEIYDEDMEFEDELEDGGSELSEEDEEEGADNMDVSICNSHRRHGMSLIRYDSQVEIVVQDEHEEGSDSDEDEDDMSDDMDDDGAEVEIIDELGHHHHHHDEYESGGEDDWQSDGSDEDHADEGEEDDILTGEGMDGGVESIMRALGDEGPDILDDPEEDGFLEEEGDEEEDMEGEEDDDELDEEEGMMGAEDYDDDDEGASGIPWGFAEGDDAPIVTRPRGVGGWFTFSGSREPPVFSSTPLSPDMLVRMLTFPPVTRPGRSRHYMGASGERGANTNREQNPLLQQADNEPAPPRHTSHRHEFMGDWAQAFGGMHPDSGPVTMISTLMNLMNRGGVVPNGAFQIQATIPHHRFPHGMQREIQSMFGNFRPSNEPIRHHHREDPNQVGRFEPSSTPARWLEEARLLFGSRVEESAQRVVNTILHRLVPLAIEEEKILKAKEEEKRKEKQRLEEERKQKEEEERIAREKAEAEEKARKEAEEKEAAERAKAEEEARAAEAAANAPEGQQPEAEQPVADLMEGVEATSTAEPAQPGPSAQPLERATVMIRGREMDITGMGIDPEFLEAIPEDMREEALTQHIRERRAAAASSDEPSEISREFLDALPDDIREELLAQEAADRRRREQETARAQGGGGAVDIDLATFLATLEPGLRQTVLMEQDEEALAQLPHAIVEEVNALRGDRGFHSHFVEHPRRGVPVVHLRHPEEPKTKKPTRKGTVQLLDKAGVATLLRLMFIPQVGSTRATLHEILLNICENRQNRAEVVNLLLSILQDGSADMVSVERSFAQLSVRAKQPAIHLLKTPVKPGTLQRASTMPTGPVVFTQTSGEVSPLMVAQQCLHALTFLVNYNEHIPSYFLNEHDISTGLKKPKNHKGKGKVVDNKANKYALNTLLSLLDRPLITESSSVMDQLSVLLSEITRPLTILLKKDKKKTEDEKPKEEQPAAITEAETSTTAEPAAVPAASTDGASMEQPKQEGKEDSKDESKHEDKKKPRNLVPPVVPEHNLRLVVNILTAHECSSKTFRETLATMQNLSGIPGSKEIFGAELIRQAQGLGSIIFGHLDELLQQVKNAENGTEVQGMALANFSPASSEQAKLLRVLTALDYLFDPKRSAAKDKSDEKKEGEPTTEESGDVLAKLYESLTFTPLWSKLSDCLSAIHARSDMLHVATILLPLIEALMVVCKNCSLEENATVPESSSMRQLFFKFTEDHRKILNQMVRNNPKLMSGSFALLVKNPKVLDFDNKRNYFNRRLHTRQGVRDPHPTLQLAVRRDQVFLDSYKSMYYKTGDEIKYAKLSIRFHGEEGVDAGGVTREWFQVMSRQMFNPDYALFIPVASDRTTFHPNSSSGVNPEHLSFFKFIGRIIGKALYEGRVLDCHFSRAVYKRILGKSVSLKDMETLDLEYYKSLVWMLENNIDDVITETFSVEIDEFGARRIIDLIPDGRNIPVTNENKHDYVRRMVDHRLLHSVSEQINHFLIGFHDIVPADLISIFNEQELELLISGMPEIDLDDWRNNTEYHNYSASSSQIQWFWRAVRSFDKEERAKLLQFVTGTSKVPLNGFKELEGMNGFSKFNIHRDYGNKDRLPSSHTCFNQLDLPEYESYETLRQRLLTAITQGADI</sequence>
<dbReference type="EC" id="2.3.2.26" evidence="4"/>
<dbReference type="Gene3D" id="1.10.8.10">
    <property type="entry name" value="DNA helicase RuvA subunit, C-terminal domain"/>
    <property type="match status" value="1"/>
</dbReference>
<dbReference type="SMART" id="SM00165">
    <property type="entry name" value="UBA"/>
    <property type="match status" value="1"/>
</dbReference>
<feature type="region of interest" description="Disordered" evidence="12">
    <location>
        <begin position="708"/>
        <end position="780"/>
    </location>
</feature>
<dbReference type="InterPro" id="IPR010309">
    <property type="entry name" value="E3_Ub_ligase_DUF908"/>
</dbReference>
<evidence type="ECO:0000256" key="5">
    <source>
        <dbReference type="ARBA" id="ARBA00022448"/>
    </source>
</evidence>
<evidence type="ECO:0000256" key="2">
    <source>
        <dbReference type="ARBA" id="ARBA00004123"/>
    </source>
</evidence>
<dbReference type="OrthoDB" id="8068875at2759"/>
<dbReference type="Gene3D" id="3.30.2410.10">
    <property type="entry name" value="Hect, E3 ligase catalytic domain"/>
    <property type="match status" value="1"/>
</dbReference>
<feature type="region of interest" description="Disordered" evidence="12">
    <location>
        <begin position="914"/>
        <end position="940"/>
    </location>
</feature>
<dbReference type="Gene3D" id="3.30.2160.10">
    <property type="entry name" value="Hect, E3 ligase catalytic domain"/>
    <property type="match status" value="1"/>
</dbReference>
<feature type="compositionally biased region" description="Polar residues" evidence="12">
    <location>
        <begin position="743"/>
        <end position="755"/>
    </location>
</feature>
<feature type="compositionally biased region" description="Basic and acidic residues" evidence="12">
    <location>
        <begin position="3391"/>
        <end position="3409"/>
    </location>
</feature>
<evidence type="ECO:0000259" key="13">
    <source>
        <dbReference type="PROSITE" id="PS50030"/>
    </source>
</evidence>
<gene>
    <name evidence="15" type="ORF">FN846DRAFT_887746</name>
</gene>
<evidence type="ECO:0000256" key="9">
    <source>
        <dbReference type="ARBA" id="ARBA00023242"/>
    </source>
</evidence>
<dbReference type="InterPro" id="IPR010314">
    <property type="entry name" value="E3_Ub_ligase_DUF913"/>
</dbReference>
<name>A0A5J5F5Z6_9PEZI</name>
<dbReference type="InterPro" id="IPR009060">
    <property type="entry name" value="UBA-like_sf"/>
</dbReference>
<feature type="compositionally biased region" description="Basic and acidic residues" evidence="12">
    <location>
        <begin position="1995"/>
        <end position="2018"/>
    </location>
</feature>
<dbReference type="FunCoup" id="A0A5J5F5Z6">
    <property type="interactions" value="1103"/>
</dbReference>
<feature type="domain" description="HECT" evidence="14">
    <location>
        <begin position="3704"/>
        <end position="4036"/>
    </location>
</feature>
<feature type="region of interest" description="Disordered" evidence="12">
    <location>
        <begin position="212"/>
        <end position="238"/>
    </location>
</feature>
<protein>
    <recommendedName>
        <fullName evidence="4">HECT-type E3 ubiquitin transferase</fullName>
        <ecNumber evidence="4">2.3.2.26</ecNumber>
    </recommendedName>
</protein>
<dbReference type="FunFam" id="3.30.2410.10:FF:000004">
    <property type="entry name" value="E3 ubiquitin-protein ligase HUWE1, variant"/>
    <property type="match status" value="1"/>
</dbReference>
<dbReference type="InParanoid" id="A0A5J5F5Z6"/>
<feature type="compositionally biased region" description="Basic and acidic residues" evidence="12">
    <location>
        <begin position="708"/>
        <end position="733"/>
    </location>
</feature>
<dbReference type="CDD" id="cd00078">
    <property type="entry name" value="HECTc"/>
    <property type="match status" value="1"/>
</dbReference>
<feature type="region of interest" description="Disordered" evidence="12">
    <location>
        <begin position="1555"/>
        <end position="1671"/>
    </location>
</feature>
<reference evidence="15 16" key="1">
    <citation type="submission" date="2019-09" db="EMBL/GenBank/DDBJ databases">
        <title>Draft genome of the ectomycorrhizal ascomycete Sphaerosporella brunnea.</title>
        <authorList>
            <consortium name="DOE Joint Genome Institute"/>
            <person name="Benucci G.M."/>
            <person name="Marozzi G."/>
            <person name="Antonielli L."/>
            <person name="Sanchez S."/>
            <person name="Marco P."/>
            <person name="Wang X."/>
            <person name="Falini L.B."/>
            <person name="Barry K."/>
            <person name="Haridas S."/>
            <person name="Lipzen A."/>
            <person name="Labutti K."/>
            <person name="Grigoriev I.V."/>
            <person name="Murat C."/>
            <person name="Martin F."/>
            <person name="Albertini E."/>
            <person name="Donnini D."/>
            <person name="Bonito G."/>
        </authorList>
    </citation>
    <scope>NUCLEOTIDE SEQUENCE [LARGE SCALE GENOMIC DNA]</scope>
    <source>
        <strain evidence="15 16">Sb_GMNB300</strain>
    </source>
</reference>
<dbReference type="GO" id="GO:0005634">
    <property type="term" value="C:nucleus"/>
    <property type="evidence" value="ECO:0007669"/>
    <property type="project" value="UniProtKB-SubCell"/>
</dbReference>
<evidence type="ECO:0000256" key="6">
    <source>
        <dbReference type="ARBA" id="ARBA00022679"/>
    </source>
</evidence>
<dbReference type="PROSITE" id="PS50030">
    <property type="entry name" value="UBA"/>
    <property type="match status" value="1"/>
</dbReference>
<keyword evidence="5" id="KW-0813">Transport</keyword>
<dbReference type="Pfam" id="PF22562">
    <property type="entry name" value="UBA_7"/>
    <property type="match status" value="1"/>
</dbReference>
<dbReference type="UniPathway" id="UPA00143"/>
<dbReference type="EMBL" id="VXIS01000034">
    <property type="protein sequence ID" value="KAA8911552.1"/>
    <property type="molecule type" value="Genomic_DNA"/>
</dbReference>
<comment type="similarity">
    <text evidence="10">Belongs to the UPL family. TOM1/PTR1 subfamily.</text>
</comment>
<dbReference type="SUPFAM" id="SSF56204">
    <property type="entry name" value="Hect, E3 ligase catalytic domain"/>
    <property type="match status" value="1"/>
</dbReference>
<dbReference type="PANTHER" id="PTHR11254:SF67">
    <property type="entry name" value="E3 UBIQUITIN-PROTEIN LIGASE HUWE1"/>
    <property type="match status" value="1"/>
</dbReference>
<keyword evidence="8" id="KW-0509">mRNA transport</keyword>
<dbReference type="PROSITE" id="PS50237">
    <property type="entry name" value="HECT"/>
    <property type="match status" value="1"/>
</dbReference>
<evidence type="ECO:0000313" key="15">
    <source>
        <dbReference type="EMBL" id="KAA8911552.1"/>
    </source>
</evidence>
<feature type="compositionally biased region" description="Basic and acidic residues" evidence="12">
    <location>
        <begin position="1249"/>
        <end position="1258"/>
    </location>
</feature>
<dbReference type="Pfam" id="PF06012">
    <property type="entry name" value="DUF908"/>
    <property type="match status" value="1"/>
</dbReference>
<proteinExistence type="inferred from homology"/>
<dbReference type="FunFam" id="3.90.1750.10:FF:000003">
    <property type="entry name" value="E3 ubiquitin-protein ligase UPL1"/>
    <property type="match status" value="1"/>
</dbReference>
<feature type="region of interest" description="Disordered" evidence="12">
    <location>
        <begin position="3348"/>
        <end position="3418"/>
    </location>
</feature>
<dbReference type="CDD" id="cd14306">
    <property type="entry name" value="UBA_VP13D"/>
    <property type="match status" value="1"/>
</dbReference>
<dbReference type="InterPro" id="IPR050409">
    <property type="entry name" value="E3_ubiq-protein_ligase"/>
</dbReference>
<dbReference type="SMART" id="SM00119">
    <property type="entry name" value="HECTc"/>
    <property type="match status" value="1"/>
</dbReference>
<feature type="compositionally biased region" description="Basic residues" evidence="12">
    <location>
        <begin position="276"/>
        <end position="296"/>
    </location>
</feature>
<feature type="compositionally biased region" description="Basic and acidic residues" evidence="12">
    <location>
        <begin position="227"/>
        <end position="238"/>
    </location>
</feature>
<feature type="compositionally biased region" description="Low complexity" evidence="12">
    <location>
        <begin position="3361"/>
        <end position="3383"/>
    </location>
</feature>
<dbReference type="Pfam" id="PF00632">
    <property type="entry name" value="HECT"/>
    <property type="match status" value="1"/>
</dbReference>
<dbReference type="GO" id="GO:0005737">
    <property type="term" value="C:cytoplasm"/>
    <property type="evidence" value="ECO:0007669"/>
    <property type="project" value="TreeGrafter"/>
</dbReference>
<keyword evidence="6" id="KW-0808">Transferase</keyword>
<feature type="compositionally biased region" description="Acidic residues" evidence="12">
    <location>
        <begin position="1577"/>
        <end position="1594"/>
    </location>
</feature>
<organism evidence="15 16">
    <name type="scientific">Sphaerosporella brunnea</name>
    <dbReference type="NCBI Taxonomy" id="1250544"/>
    <lineage>
        <taxon>Eukaryota</taxon>
        <taxon>Fungi</taxon>
        <taxon>Dikarya</taxon>
        <taxon>Ascomycota</taxon>
        <taxon>Pezizomycotina</taxon>
        <taxon>Pezizomycetes</taxon>
        <taxon>Pezizales</taxon>
        <taxon>Pyronemataceae</taxon>
        <taxon>Sphaerosporella</taxon>
    </lineage>
</organism>
<feature type="compositionally biased region" description="Acidic residues" evidence="12">
    <location>
        <begin position="2568"/>
        <end position="2619"/>
    </location>
</feature>
<feature type="compositionally biased region" description="Basic and acidic residues" evidence="12">
    <location>
        <begin position="1658"/>
        <end position="1671"/>
    </location>
</feature>
<keyword evidence="9" id="KW-0539">Nucleus</keyword>
<feature type="compositionally biased region" description="Acidic residues" evidence="12">
    <location>
        <begin position="2481"/>
        <end position="2510"/>
    </location>
</feature>
<evidence type="ECO:0000256" key="11">
    <source>
        <dbReference type="PROSITE-ProRule" id="PRU00104"/>
    </source>
</evidence>
<feature type="region of interest" description="Disordered" evidence="12">
    <location>
        <begin position="260"/>
        <end position="307"/>
    </location>
</feature>
<dbReference type="InterPro" id="IPR015940">
    <property type="entry name" value="UBA"/>
</dbReference>
<dbReference type="SUPFAM" id="SSF46934">
    <property type="entry name" value="UBA-like"/>
    <property type="match status" value="1"/>
</dbReference>
<evidence type="ECO:0000256" key="12">
    <source>
        <dbReference type="SAM" id="MobiDB-lite"/>
    </source>
</evidence>
<evidence type="ECO:0000256" key="8">
    <source>
        <dbReference type="ARBA" id="ARBA00022816"/>
    </source>
</evidence>
<feature type="region of interest" description="Disordered" evidence="12">
    <location>
        <begin position="1232"/>
        <end position="1258"/>
    </location>
</feature>
<dbReference type="InterPro" id="IPR035983">
    <property type="entry name" value="Hect_E3_ubiquitin_ligase"/>
</dbReference>
<dbReference type="FunFam" id="3.30.2160.10:FF:000001">
    <property type="entry name" value="E3 ubiquitin-protein ligase NEDD4-like"/>
    <property type="match status" value="1"/>
</dbReference>
<accession>A0A5J5F5Z6</accession>
<dbReference type="GO" id="GO:0061630">
    <property type="term" value="F:ubiquitin protein ligase activity"/>
    <property type="evidence" value="ECO:0007669"/>
    <property type="project" value="UniProtKB-EC"/>
</dbReference>
<dbReference type="GO" id="GO:0006511">
    <property type="term" value="P:ubiquitin-dependent protein catabolic process"/>
    <property type="evidence" value="ECO:0007669"/>
    <property type="project" value="TreeGrafter"/>
</dbReference>
<keyword evidence="16" id="KW-1185">Reference proteome</keyword>
<evidence type="ECO:0000256" key="1">
    <source>
        <dbReference type="ARBA" id="ARBA00000885"/>
    </source>
</evidence>
<dbReference type="Pfam" id="PF14377">
    <property type="entry name" value="UBM"/>
    <property type="match status" value="3"/>
</dbReference>
<feature type="compositionally biased region" description="Low complexity" evidence="12">
    <location>
        <begin position="1644"/>
        <end position="1657"/>
    </location>
</feature>
<comment type="catalytic activity">
    <reaction evidence="1">
        <text>S-ubiquitinyl-[E2 ubiquitin-conjugating enzyme]-L-cysteine + [acceptor protein]-L-lysine = [E2 ubiquitin-conjugating enzyme]-L-cysteine + N(6)-ubiquitinyl-[acceptor protein]-L-lysine.</text>
        <dbReference type="EC" id="2.3.2.26"/>
    </reaction>
</comment>
<keyword evidence="7 11" id="KW-0833">Ubl conjugation pathway</keyword>
<feature type="compositionally biased region" description="Low complexity" evidence="12">
    <location>
        <begin position="766"/>
        <end position="780"/>
    </location>
</feature>
<feature type="region of interest" description="Disordered" evidence="12">
    <location>
        <begin position="2472"/>
        <end position="2634"/>
    </location>
</feature>
<feature type="active site" description="Glycyl thioester intermediate" evidence="11">
    <location>
        <position position="4007"/>
    </location>
</feature>
<dbReference type="InterPro" id="IPR041969">
    <property type="entry name" value="VP13D_UBA"/>
</dbReference>
<dbReference type="InterPro" id="IPR025527">
    <property type="entry name" value="HUWE1/Rev1_UBM"/>
</dbReference>
<evidence type="ECO:0000256" key="10">
    <source>
        <dbReference type="ARBA" id="ARBA00034494"/>
    </source>
</evidence>
<comment type="subcellular location">
    <subcellularLocation>
        <location evidence="2">Nucleus</location>
    </subcellularLocation>
</comment>
<feature type="compositionally biased region" description="Basic and acidic residues" evidence="12">
    <location>
        <begin position="3349"/>
        <end position="3360"/>
    </location>
</feature>
<dbReference type="Proteomes" id="UP000326924">
    <property type="component" value="Unassembled WGS sequence"/>
</dbReference>
<evidence type="ECO:0000256" key="4">
    <source>
        <dbReference type="ARBA" id="ARBA00012485"/>
    </source>
</evidence>
<feature type="region of interest" description="Disordered" evidence="12">
    <location>
        <begin position="2862"/>
        <end position="2933"/>
    </location>
</feature>
<dbReference type="Gene3D" id="3.90.1750.10">
    <property type="entry name" value="Hect, E3 ligase catalytic domains"/>
    <property type="match status" value="1"/>
</dbReference>
<dbReference type="PANTHER" id="PTHR11254">
    <property type="entry name" value="HECT DOMAIN UBIQUITIN-PROTEIN LIGASE"/>
    <property type="match status" value="1"/>
</dbReference>
<dbReference type="Pfam" id="PF06025">
    <property type="entry name" value="DUF913"/>
    <property type="match status" value="1"/>
</dbReference>
<comment type="pathway">
    <text evidence="3">Protein modification; protein ubiquitination.</text>
</comment>
<dbReference type="GO" id="GO:0000209">
    <property type="term" value="P:protein polyubiquitination"/>
    <property type="evidence" value="ECO:0007669"/>
    <property type="project" value="TreeGrafter"/>
</dbReference>
<evidence type="ECO:0000256" key="3">
    <source>
        <dbReference type="ARBA" id="ARBA00004906"/>
    </source>
</evidence>
<dbReference type="GO" id="GO:0051028">
    <property type="term" value="P:mRNA transport"/>
    <property type="evidence" value="ECO:0007669"/>
    <property type="project" value="UniProtKB-KW"/>
</dbReference>
<feature type="compositionally biased region" description="Basic and acidic residues" evidence="12">
    <location>
        <begin position="2027"/>
        <end position="2055"/>
    </location>
</feature>
<feature type="region of interest" description="Disordered" evidence="12">
    <location>
        <begin position="2678"/>
        <end position="2697"/>
    </location>
</feature>
<feature type="domain" description="UBA" evidence="13">
    <location>
        <begin position="1520"/>
        <end position="1559"/>
    </location>
</feature>
<feature type="compositionally biased region" description="Acidic residues" evidence="12">
    <location>
        <begin position="2523"/>
        <end position="2549"/>
    </location>
</feature>
<dbReference type="InterPro" id="IPR000569">
    <property type="entry name" value="HECT_dom"/>
</dbReference>